<evidence type="ECO:0000313" key="3">
    <source>
        <dbReference type="Proteomes" id="UP000692954"/>
    </source>
</evidence>
<protein>
    <submittedName>
        <fullName evidence="2">Uncharacterized protein</fullName>
    </submittedName>
</protein>
<proteinExistence type="predicted"/>
<dbReference type="AlphaFoldDB" id="A0A8S1R9G2"/>
<dbReference type="OrthoDB" id="10351827at2759"/>
<reference evidence="2" key="1">
    <citation type="submission" date="2021-01" db="EMBL/GenBank/DDBJ databases">
        <authorList>
            <consortium name="Genoscope - CEA"/>
            <person name="William W."/>
        </authorList>
    </citation>
    <scope>NUCLEOTIDE SEQUENCE</scope>
</reference>
<sequence length="192" mass="23144">MEWKETMKDYKNERILSEQLKDQKDIQIKEIIKVQERIKELHRMNEEFELRSQQNQARINQLKNAKVQQQKQGEDRIQDLTKQLEKATADQNQLQQKDINIVIQQEQIMEMKETQTMEIDGRLKVQINFENKYQQMEIQEQLQVDKKSIVLKGYALQDFTTYTINKMIKLDQEVQRRESIELNGVVLTIIYK</sequence>
<keyword evidence="1" id="KW-0175">Coiled coil</keyword>
<dbReference type="EMBL" id="CAJJDN010000150">
    <property type="protein sequence ID" value="CAD8124297.1"/>
    <property type="molecule type" value="Genomic_DNA"/>
</dbReference>
<name>A0A8S1R9G2_9CILI</name>
<gene>
    <name evidence="2" type="ORF">PSON_ATCC_30995.1.T1500080</name>
</gene>
<evidence type="ECO:0000313" key="2">
    <source>
        <dbReference type="EMBL" id="CAD8124297.1"/>
    </source>
</evidence>
<keyword evidence="3" id="KW-1185">Reference proteome</keyword>
<organism evidence="2 3">
    <name type="scientific">Paramecium sonneborni</name>
    <dbReference type="NCBI Taxonomy" id="65129"/>
    <lineage>
        <taxon>Eukaryota</taxon>
        <taxon>Sar</taxon>
        <taxon>Alveolata</taxon>
        <taxon>Ciliophora</taxon>
        <taxon>Intramacronucleata</taxon>
        <taxon>Oligohymenophorea</taxon>
        <taxon>Peniculida</taxon>
        <taxon>Parameciidae</taxon>
        <taxon>Paramecium</taxon>
    </lineage>
</organism>
<evidence type="ECO:0000256" key="1">
    <source>
        <dbReference type="SAM" id="Coils"/>
    </source>
</evidence>
<comment type="caution">
    <text evidence="2">The sequence shown here is derived from an EMBL/GenBank/DDBJ whole genome shotgun (WGS) entry which is preliminary data.</text>
</comment>
<accession>A0A8S1R9G2</accession>
<dbReference type="Proteomes" id="UP000692954">
    <property type="component" value="Unassembled WGS sequence"/>
</dbReference>
<feature type="coiled-coil region" evidence="1">
    <location>
        <begin position="31"/>
        <end position="97"/>
    </location>
</feature>